<dbReference type="SUPFAM" id="SSF56935">
    <property type="entry name" value="Porins"/>
    <property type="match status" value="1"/>
</dbReference>
<dbReference type="SMART" id="SM00965">
    <property type="entry name" value="STN"/>
    <property type="match status" value="1"/>
</dbReference>
<sequence length="1134" mass="126138">MAAYTEKVKKTVAERLMRLLFVTVVVLAPCLVRAQNITIDVTDRPLSEVFQAIKKASGYQVFYVNQNVDDSRKVSLKVSGVDLRTVLDKLCASAGLSYNIVDRTIVISPPRQKNAAASDRRPAGFVITGTVFDENKNPVAYASVVQKDAGHNGVSTDEKGCFRLTLPSGRTSVVVSCMGMKKQTIEVNNQSTFDIYLEPEVNDIAATVVTGYMPKAKNSFTGTAVLVKGDELRTVNNNSFFDALKVFDPSFQVVDVRGMFGSDPNYIPEQIEIRGQNSFPEISGSTLKTMTSLPIFILDGFEVKVQQVYDLDMNRIQSVTILKDASASAIYGSRAANGVIVIETKSPEPGALRVSYTLTGGVNIPDLSSYKLMNASQALEFQRLSGLFNPAREGEDGGYYLNSYNLIRKEILAGVDTYWLSKPLRVGLQHRHSVIIEGSVNRLRANQGNVRYQVNLSLGQNNGVMKESGRTTYGAGTKLIYSHSSLRITNDLQFSISRSDESPYGSFSSYSKTLPYHREKDADGAYYRTLSLYNVAPEGMELAVSSSQLSPVYEAKYLSSFTHGDVTNVTNNTAIDWTIVSGLKVRGDFSVSSDFNRTDIYLSPMSYSYIRDNDNDVNDPSVLYARGKYTLNNGTDMTLAGKLMLSYTKQLDRHLVQAVVGGDLREVKRESDGYVVTGFMDDALDYVSYAVQYEPDSRPSGNESIVRSAGAYLNANYSYDDRYLVDLTGRIDGSSIYGSKQQTAPYWSAGVRWNLHNERFMKDRGVFSLLALRANIGTTGNQNFTQNQSKSMYTYLKPVYGNLFGTSVSVLGNPDLECQKTFNRNVGLELTVLKGLLNLDMNYYYNTTEGSLTSVTIAPSIGFSELKVNQGDIVNKGIDFSLSVTPVRTKEMLFSVTFNGRHNSNILSKISNTLKNYNKMVGERAESSSDANVFLFKEGESLNTIYGVRSFGINPGTGREEFLTKDGERTDVWKYEDMVPIGVGEAALEGYTGFNFRYKELEVGASFNYSFGADRYNFTLHEKIEGADPSVNNDVRALTERWKEPGQIARYKAIDDTTPTRSTSRFVQRENRLSLSSLRVAYTFPVERWGWKGISMLRLQLTANELFYLSTIRQERGLAYPYARTISFSAQVNF</sequence>
<dbReference type="InterPro" id="IPR008969">
    <property type="entry name" value="CarboxyPept-like_regulatory"/>
</dbReference>
<evidence type="ECO:0000313" key="10">
    <source>
        <dbReference type="Proteomes" id="UP000183253"/>
    </source>
</evidence>
<dbReference type="InterPro" id="IPR039426">
    <property type="entry name" value="TonB-dep_rcpt-like"/>
</dbReference>
<evidence type="ECO:0000313" key="9">
    <source>
        <dbReference type="EMBL" id="SEA39373.1"/>
    </source>
</evidence>
<evidence type="ECO:0000259" key="8">
    <source>
        <dbReference type="SMART" id="SM00965"/>
    </source>
</evidence>
<dbReference type="InterPro" id="IPR036942">
    <property type="entry name" value="Beta-barrel_TonB_sf"/>
</dbReference>
<dbReference type="PROSITE" id="PS52016">
    <property type="entry name" value="TONB_DEPENDENT_REC_3"/>
    <property type="match status" value="1"/>
</dbReference>
<dbReference type="OrthoDB" id="668629at2"/>
<comment type="similarity">
    <text evidence="7">Belongs to the TonB-dependent receptor family.</text>
</comment>
<dbReference type="RefSeq" id="WP_010261456.1">
    <property type="nucleotide sequence ID" value="NZ_CAEG01000010.1"/>
</dbReference>
<dbReference type="InterPro" id="IPR012910">
    <property type="entry name" value="Plug_dom"/>
</dbReference>
<dbReference type="InterPro" id="IPR037066">
    <property type="entry name" value="Plug_dom_sf"/>
</dbReference>
<evidence type="ECO:0000256" key="3">
    <source>
        <dbReference type="ARBA" id="ARBA00022452"/>
    </source>
</evidence>
<dbReference type="AlphaFoldDB" id="A0A1H4ATY2"/>
<dbReference type="InterPro" id="IPR023997">
    <property type="entry name" value="TonB-dep_OMP_SusC/RagA_CS"/>
</dbReference>
<evidence type="ECO:0000256" key="7">
    <source>
        <dbReference type="PROSITE-ProRule" id="PRU01360"/>
    </source>
</evidence>
<dbReference type="Gene3D" id="2.40.170.20">
    <property type="entry name" value="TonB-dependent receptor, beta-barrel domain"/>
    <property type="match status" value="1"/>
</dbReference>
<dbReference type="EMBL" id="FNRI01000003">
    <property type="protein sequence ID" value="SEA39373.1"/>
    <property type="molecule type" value="Genomic_DNA"/>
</dbReference>
<keyword evidence="2 7" id="KW-0813">Transport</keyword>
<dbReference type="STRING" id="1033731.SAMN05444145_103121"/>
<keyword evidence="10" id="KW-1185">Reference proteome</keyword>
<feature type="domain" description="Secretin/TonB short N-terminal" evidence="8">
    <location>
        <begin position="59"/>
        <end position="110"/>
    </location>
</feature>
<dbReference type="Pfam" id="PF07660">
    <property type="entry name" value="STN"/>
    <property type="match status" value="1"/>
</dbReference>
<dbReference type="Pfam" id="PF07715">
    <property type="entry name" value="Plug"/>
    <property type="match status" value="1"/>
</dbReference>
<dbReference type="InterPro" id="IPR011662">
    <property type="entry name" value="Secretin/TonB_short_N"/>
</dbReference>
<organism evidence="9 10">
    <name type="scientific">Alistipes timonensis JC136</name>
    <dbReference type="NCBI Taxonomy" id="1033731"/>
    <lineage>
        <taxon>Bacteria</taxon>
        <taxon>Pseudomonadati</taxon>
        <taxon>Bacteroidota</taxon>
        <taxon>Bacteroidia</taxon>
        <taxon>Bacteroidales</taxon>
        <taxon>Rikenellaceae</taxon>
        <taxon>Alistipes</taxon>
    </lineage>
</organism>
<dbReference type="Pfam" id="PF13715">
    <property type="entry name" value="CarbopepD_reg_2"/>
    <property type="match status" value="1"/>
</dbReference>
<name>A0A1H4ATY2_9BACT</name>
<keyword evidence="6 7" id="KW-0998">Cell outer membrane</keyword>
<keyword evidence="4 7" id="KW-0812">Transmembrane</keyword>
<dbReference type="Gene3D" id="2.60.40.1120">
    <property type="entry name" value="Carboxypeptidase-like, regulatory domain"/>
    <property type="match status" value="1"/>
</dbReference>
<keyword evidence="5 7" id="KW-0472">Membrane</keyword>
<dbReference type="NCBIfam" id="TIGR04057">
    <property type="entry name" value="SusC_RagA_signa"/>
    <property type="match status" value="1"/>
</dbReference>
<reference evidence="9 10" key="1">
    <citation type="submission" date="2016-10" db="EMBL/GenBank/DDBJ databases">
        <authorList>
            <person name="de Groot N.N."/>
        </authorList>
    </citation>
    <scope>NUCLEOTIDE SEQUENCE [LARGE SCALE GENOMIC DNA]</scope>
    <source>
        <strain evidence="9 10">DSM 25383</strain>
    </source>
</reference>
<gene>
    <name evidence="9" type="ORF">SAMN05444145_103121</name>
</gene>
<comment type="subcellular location">
    <subcellularLocation>
        <location evidence="1 7">Cell outer membrane</location>
        <topology evidence="1 7">Multi-pass membrane protein</topology>
    </subcellularLocation>
</comment>
<evidence type="ECO:0000256" key="6">
    <source>
        <dbReference type="ARBA" id="ARBA00023237"/>
    </source>
</evidence>
<evidence type="ECO:0000256" key="5">
    <source>
        <dbReference type="ARBA" id="ARBA00023136"/>
    </source>
</evidence>
<dbReference type="Gene3D" id="2.170.130.10">
    <property type="entry name" value="TonB-dependent receptor, plug domain"/>
    <property type="match status" value="1"/>
</dbReference>
<evidence type="ECO:0000256" key="2">
    <source>
        <dbReference type="ARBA" id="ARBA00022448"/>
    </source>
</evidence>
<accession>A0A1H4ATY2</accession>
<evidence type="ECO:0000256" key="4">
    <source>
        <dbReference type="ARBA" id="ARBA00022692"/>
    </source>
</evidence>
<protein>
    <submittedName>
        <fullName evidence="9">TonB-linked outer membrane protein, SusC/RagA family</fullName>
    </submittedName>
</protein>
<dbReference type="Proteomes" id="UP000183253">
    <property type="component" value="Unassembled WGS sequence"/>
</dbReference>
<dbReference type="NCBIfam" id="TIGR04056">
    <property type="entry name" value="OMP_RagA_SusC"/>
    <property type="match status" value="1"/>
</dbReference>
<dbReference type="SUPFAM" id="SSF49464">
    <property type="entry name" value="Carboxypeptidase regulatory domain-like"/>
    <property type="match status" value="1"/>
</dbReference>
<proteinExistence type="inferred from homology"/>
<dbReference type="InterPro" id="IPR023996">
    <property type="entry name" value="TonB-dep_OMP_SusC/RagA"/>
</dbReference>
<dbReference type="Gene3D" id="3.55.50.30">
    <property type="match status" value="1"/>
</dbReference>
<keyword evidence="3 7" id="KW-1134">Transmembrane beta strand</keyword>
<dbReference type="GO" id="GO:0009279">
    <property type="term" value="C:cell outer membrane"/>
    <property type="evidence" value="ECO:0007669"/>
    <property type="project" value="UniProtKB-SubCell"/>
</dbReference>
<evidence type="ECO:0000256" key="1">
    <source>
        <dbReference type="ARBA" id="ARBA00004571"/>
    </source>
</evidence>